<dbReference type="AlphaFoldDB" id="A0A3B0SXJ1"/>
<evidence type="ECO:0000256" key="1">
    <source>
        <dbReference type="SAM" id="MobiDB-lite"/>
    </source>
</evidence>
<sequence length="95" mass="10513">MSTAPARSPTLVFSLIEPVPSHSPTLVFSLTKSVPSHSPTRPPTGYNLRGGRVGEWDGTDLVREKTRVGEWDGTGSIREKTRSRPMPLPSERKMR</sequence>
<evidence type="ECO:0000313" key="2">
    <source>
        <dbReference type="EMBL" id="VAW11161.1"/>
    </source>
</evidence>
<organism evidence="2">
    <name type="scientific">hydrothermal vent metagenome</name>
    <dbReference type="NCBI Taxonomy" id="652676"/>
    <lineage>
        <taxon>unclassified sequences</taxon>
        <taxon>metagenomes</taxon>
        <taxon>ecological metagenomes</taxon>
    </lineage>
</organism>
<reference evidence="2" key="1">
    <citation type="submission" date="2018-06" db="EMBL/GenBank/DDBJ databases">
        <authorList>
            <person name="Zhirakovskaya E."/>
        </authorList>
    </citation>
    <scope>NUCLEOTIDE SEQUENCE</scope>
</reference>
<gene>
    <name evidence="2" type="ORF">MNBD_ALPHA09-919</name>
</gene>
<dbReference type="EMBL" id="UOEM01000029">
    <property type="protein sequence ID" value="VAW11161.1"/>
    <property type="molecule type" value="Genomic_DNA"/>
</dbReference>
<feature type="region of interest" description="Disordered" evidence="1">
    <location>
        <begin position="69"/>
        <end position="95"/>
    </location>
</feature>
<name>A0A3B0SXJ1_9ZZZZ</name>
<protein>
    <submittedName>
        <fullName evidence="2">Uncharacterized protein</fullName>
    </submittedName>
</protein>
<accession>A0A3B0SXJ1</accession>
<feature type="region of interest" description="Disordered" evidence="1">
    <location>
        <begin position="32"/>
        <end position="52"/>
    </location>
</feature>
<proteinExistence type="predicted"/>